<evidence type="ECO:0000313" key="3">
    <source>
        <dbReference type="Proteomes" id="UP001152320"/>
    </source>
</evidence>
<evidence type="ECO:0000313" key="2">
    <source>
        <dbReference type="EMBL" id="KAJ8049131.1"/>
    </source>
</evidence>
<feature type="region of interest" description="Disordered" evidence="1">
    <location>
        <begin position="63"/>
        <end position="99"/>
    </location>
</feature>
<dbReference type="EMBL" id="JAIZAY010000001">
    <property type="protein sequence ID" value="KAJ8049131.1"/>
    <property type="molecule type" value="Genomic_DNA"/>
</dbReference>
<evidence type="ECO:0008006" key="4">
    <source>
        <dbReference type="Google" id="ProtNLM"/>
    </source>
</evidence>
<dbReference type="Gene3D" id="3.30.160.60">
    <property type="entry name" value="Classic Zinc Finger"/>
    <property type="match status" value="1"/>
</dbReference>
<name>A0A9Q1CQB8_HOLLE</name>
<organism evidence="2 3">
    <name type="scientific">Holothuria leucospilota</name>
    <name type="common">Black long sea cucumber</name>
    <name type="synonym">Mertensiothuria leucospilota</name>
    <dbReference type="NCBI Taxonomy" id="206669"/>
    <lineage>
        <taxon>Eukaryota</taxon>
        <taxon>Metazoa</taxon>
        <taxon>Echinodermata</taxon>
        <taxon>Eleutherozoa</taxon>
        <taxon>Echinozoa</taxon>
        <taxon>Holothuroidea</taxon>
        <taxon>Aspidochirotacea</taxon>
        <taxon>Aspidochirotida</taxon>
        <taxon>Holothuriidae</taxon>
        <taxon>Holothuria</taxon>
    </lineage>
</organism>
<proteinExistence type="predicted"/>
<comment type="caution">
    <text evidence="2">The sequence shown here is derived from an EMBL/GenBank/DDBJ whole genome shotgun (WGS) entry which is preliminary data.</text>
</comment>
<sequence length="99" mass="11574">MSENRPLFAVKYKCAECPRRFQDIQRMRDDAESEHGHRMFRCQRCKDFSSPRKAVTLKHERHCGERRKEKGRVHGEGDEERREGGTISSVVVAANEREG</sequence>
<dbReference type="Proteomes" id="UP001152320">
    <property type="component" value="Chromosome 1"/>
</dbReference>
<accession>A0A9Q1CQB8</accession>
<reference evidence="2" key="1">
    <citation type="submission" date="2021-10" db="EMBL/GenBank/DDBJ databases">
        <title>Tropical sea cucumber genome reveals ecological adaptation and Cuvierian tubules defense mechanism.</title>
        <authorList>
            <person name="Chen T."/>
        </authorList>
    </citation>
    <scope>NUCLEOTIDE SEQUENCE</scope>
    <source>
        <strain evidence="2">Nanhai2018</strain>
        <tissue evidence="2">Muscle</tissue>
    </source>
</reference>
<keyword evidence="3" id="KW-1185">Reference proteome</keyword>
<protein>
    <recommendedName>
        <fullName evidence="4">C2H2-type domain-containing protein</fullName>
    </recommendedName>
</protein>
<dbReference type="AlphaFoldDB" id="A0A9Q1CQB8"/>
<evidence type="ECO:0000256" key="1">
    <source>
        <dbReference type="SAM" id="MobiDB-lite"/>
    </source>
</evidence>
<gene>
    <name evidence="2" type="ORF">HOLleu_01736</name>
</gene>
<feature type="compositionally biased region" description="Basic and acidic residues" evidence="1">
    <location>
        <begin position="63"/>
        <end position="84"/>
    </location>
</feature>